<dbReference type="Gene3D" id="1.10.357.10">
    <property type="entry name" value="Tetracycline Repressor, domain 2"/>
    <property type="match status" value="1"/>
</dbReference>
<dbReference type="InterPro" id="IPR050109">
    <property type="entry name" value="HTH-type_TetR-like_transc_reg"/>
</dbReference>
<dbReference type="PANTHER" id="PTHR30055">
    <property type="entry name" value="HTH-TYPE TRANSCRIPTIONAL REGULATOR RUTR"/>
    <property type="match status" value="1"/>
</dbReference>
<evidence type="ECO:0000256" key="2">
    <source>
        <dbReference type="ARBA" id="ARBA00023125"/>
    </source>
</evidence>
<dbReference type="EMBL" id="CP115149">
    <property type="protein sequence ID" value="WBL35870.1"/>
    <property type="molecule type" value="Genomic_DNA"/>
</dbReference>
<sequence length="182" mass="19006">MRQEERRARTRRQLLDAARAAFAARGFDGGSLDAIAASAGLSKGAVYAHFPTKLHLYAAVIGEVLDEAKERLEAVAAALRKGDRSDGAARRYFRGAAGDAEHAALLMDAWTAATREPEVRALLDAYLAERQAALAAAAVDAGARPEEALALAAVTGRLIDAAVLHERHEGSAGSVAGGHRGA</sequence>
<dbReference type="InterPro" id="IPR006311">
    <property type="entry name" value="TAT_signal"/>
</dbReference>
<protein>
    <submittedName>
        <fullName evidence="6">TetR/AcrR family transcriptional regulator</fullName>
    </submittedName>
</protein>
<dbReference type="InterPro" id="IPR023772">
    <property type="entry name" value="DNA-bd_HTH_TetR-type_CS"/>
</dbReference>
<reference evidence="6 7" key="1">
    <citation type="journal article" date="2023" name="ISME J.">
        <title>Thermophilic Dehalococcoidia with unusual traits shed light on an unexpected past.</title>
        <authorList>
            <person name="Palmer M."/>
            <person name="Covington J.K."/>
            <person name="Zhou E.M."/>
            <person name="Thomas S.C."/>
            <person name="Habib N."/>
            <person name="Seymour C.O."/>
            <person name="Lai D."/>
            <person name="Johnston J."/>
            <person name="Hashimi A."/>
            <person name="Jiao J.Y."/>
            <person name="Muok A.R."/>
            <person name="Liu L."/>
            <person name="Xian W.D."/>
            <person name="Zhi X.Y."/>
            <person name="Li M.M."/>
            <person name="Silva L.P."/>
            <person name="Bowen B.P."/>
            <person name="Louie K."/>
            <person name="Briegel A."/>
            <person name="Pett-Ridge J."/>
            <person name="Weber P.K."/>
            <person name="Tocheva E.I."/>
            <person name="Woyke T."/>
            <person name="Northen T.R."/>
            <person name="Mayali X."/>
            <person name="Li W.J."/>
            <person name="Hedlund B.P."/>
        </authorList>
    </citation>
    <scope>NUCLEOTIDE SEQUENCE [LARGE SCALE GENOMIC DNA]</scope>
    <source>
        <strain evidence="6 7">YIM 72310</strain>
    </source>
</reference>
<dbReference type="PROSITE" id="PS50977">
    <property type="entry name" value="HTH_TETR_2"/>
    <property type="match status" value="1"/>
</dbReference>
<evidence type="ECO:0000256" key="3">
    <source>
        <dbReference type="ARBA" id="ARBA00023163"/>
    </source>
</evidence>
<gene>
    <name evidence="6" type="ORF">O0235_14030</name>
</gene>
<evidence type="ECO:0000256" key="1">
    <source>
        <dbReference type="ARBA" id="ARBA00023015"/>
    </source>
</evidence>
<accession>A0ABY7M5Q9</accession>
<keyword evidence="1" id="KW-0805">Transcription regulation</keyword>
<dbReference type="PANTHER" id="PTHR30055:SF234">
    <property type="entry name" value="HTH-TYPE TRANSCRIPTIONAL REGULATOR BETI"/>
    <property type="match status" value="1"/>
</dbReference>
<keyword evidence="7" id="KW-1185">Reference proteome</keyword>
<keyword evidence="3" id="KW-0804">Transcription</keyword>
<dbReference type="PROSITE" id="PS01081">
    <property type="entry name" value="HTH_TETR_1"/>
    <property type="match status" value="1"/>
</dbReference>
<dbReference type="InterPro" id="IPR001647">
    <property type="entry name" value="HTH_TetR"/>
</dbReference>
<evidence type="ECO:0000313" key="7">
    <source>
        <dbReference type="Proteomes" id="UP001212803"/>
    </source>
</evidence>
<evidence type="ECO:0000259" key="5">
    <source>
        <dbReference type="PROSITE" id="PS50977"/>
    </source>
</evidence>
<dbReference type="Proteomes" id="UP001212803">
    <property type="component" value="Chromosome"/>
</dbReference>
<feature type="DNA-binding region" description="H-T-H motif" evidence="4">
    <location>
        <begin position="31"/>
        <end position="50"/>
    </location>
</feature>
<organism evidence="6 7">
    <name type="scientific">Tepidiforma flava</name>
    <dbReference type="NCBI Taxonomy" id="3004094"/>
    <lineage>
        <taxon>Bacteria</taxon>
        <taxon>Bacillati</taxon>
        <taxon>Chloroflexota</taxon>
        <taxon>Tepidiformia</taxon>
        <taxon>Tepidiformales</taxon>
        <taxon>Tepidiformaceae</taxon>
        <taxon>Tepidiforma</taxon>
    </lineage>
</organism>
<keyword evidence="2 4" id="KW-0238">DNA-binding</keyword>
<dbReference type="PROSITE" id="PS51318">
    <property type="entry name" value="TAT"/>
    <property type="match status" value="1"/>
</dbReference>
<evidence type="ECO:0000313" key="6">
    <source>
        <dbReference type="EMBL" id="WBL35870.1"/>
    </source>
</evidence>
<dbReference type="RefSeq" id="WP_270056395.1">
    <property type="nucleotide sequence ID" value="NZ_CP115149.1"/>
</dbReference>
<dbReference type="Pfam" id="PF00440">
    <property type="entry name" value="TetR_N"/>
    <property type="match status" value="1"/>
</dbReference>
<dbReference type="PRINTS" id="PR00455">
    <property type="entry name" value="HTHTETR"/>
</dbReference>
<name>A0ABY7M5Q9_9CHLR</name>
<dbReference type="SUPFAM" id="SSF46689">
    <property type="entry name" value="Homeodomain-like"/>
    <property type="match status" value="1"/>
</dbReference>
<feature type="domain" description="HTH tetR-type" evidence="5">
    <location>
        <begin position="8"/>
        <end position="68"/>
    </location>
</feature>
<proteinExistence type="predicted"/>
<dbReference type="InterPro" id="IPR009057">
    <property type="entry name" value="Homeodomain-like_sf"/>
</dbReference>
<evidence type="ECO:0000256" key="4">
    <source>
        <dbReference type="PROSITE-ProRule" id="PRU00335"/>
    </source>
</evidence>